<evidence type="ECO:0000313" key="3">
    <source>
        <dbReference type="Proteomes" id="UP001470023"/>
    </source>
</evidence>
<dbReference type="Proteomes" id="UP001470023">
    <property type="component" value="Unassembled WGS sequence"/>
</dbReference>
<dbReference type="EMBL" id="JBEPAZ010000026">
    <property type="protein sequence ID" value="MER6431282.1"/>
    <property type="molecule type" value="Genomic_DNA"/>
</dbReference>
<organism evidence="2 3">
    <name type="scientific">Streptomyces sp. 900105245</name>
    <dbReference type="NCBI Taxonomy" id="3154379"/>
    <lineage>
        <taxon>Bacteria</taxon>
        <taxon>Bacillati</taxon>
        <taxon>Actinomycetota</taxon>
        <taxon>Actinomycetes</taxon>
        <taxon>Kitasatosporales</taxon>
        <taxon>Streptomycetaceae</taxon>
        <taxon>Streptomyces</taxon>
    </lineage>
</organism>
<evidence type="ECO:0000256" key="1">
    <source>
        <dbReference type="SAM" id="Phobius"/>
    </source>
</evidence>
<name>A0ABV1UDJ4_9ACTN</name>
<keyword evidence="3" id="KW-1185">Reference proteome</keyword>
<feature type="transmembrane region" description="Helical" evidence="1">
    <location>
        <begin position="89"/>
        <end position="109"/>
    </location>
</feature>
<feature type="transmembrane region" description="Helical" evidence="1">
    <location>
        <begin position="57"/>
        <end position="82"/>
    </location>
</feature>
<evidence type="ECO:0000313" key="2">
    <source>
        <dbReference type="EMBL" id="MER6431282.1"/>
    </source>
</evidence>
<keyword evidence="1" id="KW-0472">Membrane</keyword>
<keyword evidence="1" id="KW-0812">Transmembrane</keyword>
<comment type="caution">
    <text evidence="2">The sequence shown here is derived from an EMBL/GenBank/DDBJ whole genome shotgun (WGS) entry which is preliminary data.</text>
</comment>
<evidence type="ECO:0008006" key="4">
    <source>
        <dbReference type="Google" id="ProtNLM"/>
    </source>
</evidence>
<feature type="transmembrane region" description="Helical" evidence="1">
    <location>
        <begin position="25"/>
        <end position="45"/>
    </location>
</feature>
<proteinExistence type="predicted"/>
<sequence length="111" mass="11681">MPRTTDPLDGHLDDPLDDRGGVRRVFAVPVALLTLVAAFFCWAALVTRPNGPWDDGAYAGITAACLLTLAAAGAVTALWLLASVRRAMGWAWTAPALTLAALAILRLALLD</sequence>
<reference evidence="2 3" key="1">
    <citation type="submission" date="2024-06" db="EMBL/GenBank/DDBJ databases">
        <title>The Natural Products Discovery Center: Release of the First 8490 Sequenced Strains for Exploring Actinobacteria Biosynthetic Diversity.</title>
        <authorList>
            <person name="Kalkreuter E."/>
            <person name="Kautsar S.A."/>
            <person name="Yang D."/>
            <person name="Bader C.D."/>
            <person name="Teijaro C.N."/>
            <person name="Fluegel L."/>
            <person name="Davis C.M."/>
            <person name="Simpson J.R."/>
            <person name="Lauterbach L."/>
            <person name="Steele A.D."/>
            <person name="Gui C."/>
            <person name="Meng S."/>
            <person name="Li G."/>
            <person name="Viehrig K."/>
            <person name="Ye F."/>
            <person name="Su P."/>
            <person name="Kiefer A.F."/>
            <person name="Nichols A."/>
            <person name="Cepeda A.J."/>
            <person name="Yan W."/>
            <person name="Fan B."/>
            <person name="Jiang Y."/>
            <person name="Adhikari A."/>
            <person name="Zheng C.-J."/>
            <person name="Schuster L."/>
            <person name="Cowan T.M."/>
            <person name="Smanski M.J."/>
            <person name="Chevrette M.G."/>
            <person name="De Carvalho L.P.S."/>
            <person name="Shen B."/>
        </authorList>
    </citation>
    <scope>NUCLEOTIDE SEQUENCE [LARGE SCALE GENOMIC DNA]</scope>
    <source>
        <strain evidence="2 3">NPDC001166</strain>
    </source>
</reference>
<keyword evidence="1" id="KW-1133">Transmembrane helix</keyword>
<accession>A0ABV1UDJ4</accession>
<gene>
    <name evidence="2" type="ORF">ABT272_26660</name>
</gene>
<dbReference type="RefSeq" id="WP_352064549.1">
    <property type="nucleotide sequence ID" value="NZ_JBEPAZ010000026.1"/>
</dbReference>
<protein>
    <recommendedName>
        <fullName evidence="4">Integral membrane protein</fullName>
    </recommendedName>
</protein>